<accession>A0AA39GLM9</accession>
<protein>
    <submittedName>
        <fullName evidence="1">Uncharacterized protein</fullName>
    </submittedName>
</protein>
<sequence>MPVHPNPQRSLRVLTAQDLNASVNATLISNPTDRFAAPVHRIQDDDYVVPDAPPPSPVMFRSDLWPASIRR</sequence>
<organism evidence="1 2">
    <name type="scientific">Sarocladium strictum</name>
    <name type="common">Black bundle disease fungus</name>
    <name type="synonym">Acremonium strictum</name>
    <dbReference type="NCBI Taxonomy" id="5046"/>
    <lineage>
        <taxon>Eukaryota</taxon>
        <taxon>Fungi</taxon>
        <taxon>Dikarya</taxon>
        <taxon>Ascomycota</taxon>
        <taxon>Pezizomycotina</taxon>
        <taxon>Sordariomycetes</taxon>
        <taxon>Hypocreomycetidae</taxon>
        <taxon>Hypocreales</taxon>
        <taxon>Sarocladiaceae</taxon>
        <taxon>Sarocladium</taxon>
    </lineage>
</organism>
<reference evidence="1" key="1">
    <citation type="submission" date="2022-10" db="EMBL/GenBank/DDBJ databases">
        <title>Determination and structural analysis of whole genome sequence of Sarocladium strictum F4-1.</title>
        <authorList>
            <person name="Hu L."/>
            <person name="Jiang Y."/>
        </authorList>
    </citation>
    <scope>NUCLEOTIDE SEQUENCE</scope>
    <source>
        <strain evidence="1">F4-1</strain>
    </source>
</reference>
<dbReference type="AlphaFoldDB" id="A0AA39GLM9"/>
<proteinExistence type="predicted"/>
<dbReference type="Proteomes" id="UP001175261">
    <property type="component" value="Unassembled WGS sequence"/>
</dbReference>
<keyword evidence="2" id="KW-1185">Reference proteome</keyword>
<name>A0AA39GLM9_SARSR</name>
<evidence type="ECO:0000313" key="1">
    <source>
        <dbReference type="EMBL" id="KAK0389670.1"/>
    </source>
</evidence>
<evidence type="ECO:0000313" key="2">
    <source>
        <dbReference type="Proteomes" id="UP001175261"/>
    </source>
</evidence>
<comment type="caution">
    <text evidence="1">The sequence shown here is derived from an EMBL/GenBank/DDBJ whole genome shotgun (WGS) entry which is preliminary data.</text>
</comment>
<gene>
    <name evidence="1" type="ORF">NLU13_3245</name>
</gene>
<dbReference type="EMBL" id="JAPDFR010000002">
    <property type="protein sequence ID" value="KAK0389670.1"/>
    <property type="molecule type" value="Genomic_DNA"/>
</dbReference>